<dbReference type="AlphaFoldDB" id="A0AAQ3MDV0"/>
<keyword evidence="2" id="KW-1185">Reference proteome</keyword>
<dbReference type="SUPFAM" id="SSF53098">
    <property type="entry name" value="Ribonuclease H-like"/>
    <property type="match status" value="1"/>
</dbReference>
<sequence length="279" mass="31825">MTNLLDTFTGVKLEHMPHGDNIRVDVLSKLASTKKNGGECMIVDMGEETWMEPCIPYLRIEDILEDEDKNWAIVSLYENVSSWNKLSTYVRRMKGFNYDDLNPSSWVLLADYMGKGHIKFLLVDIDYFNKWIKSPHNITTNNGCQFTDKEVTKFYTRLGIKHITSLVEHSYYNEQVEVVNKVILVELKKPLNSTKGLCATCRGLRATGQRLSVSPVENCVASTSSMCLLPKLMGRVANEVKVEEVCRVGVSLQGVDDFRLEEVVIGIDDFKYNEYEQKS</sequence>
<dbReference type="InterPro" id="IPR012337">
    <property type="entry name" value="RNaseH-like_sf"/>
</dbReference>
<evidence type="ECO:0000313" key="1">
    <source>
        <dbReference type="EMBL" id="WVY89316.1"/>
    </source>
</evidence>
<proteinExistence type="predicted"/>
<organism evidence="1 2">
    <name type="scientific">Vigna mungo</name>
    <name type="common">Black gram</name>
    <name type="synonym">Phaseolus mungo</name>
    <dbReference type="NCBI Taxonomy" id="3915"/>
    <lineage>
        <taxon>Eukaryota</taxon>
        <taxon>Viridiplantae</taxon>
        <taxon>Streptophyta</taxon>
        <taxon>Embryophyta</taxon>
        <taxon>Tracheophyta</taxon>
        <taxon>Spermatophyta</taxon>
        <taxon>Magnoliopsida</taxon>
        <taxon>eudicotyledons</taxon>
        <taxon>Gunneridae</taxon>
        <taxon>Pentapetalae</taxon>
        <taxon>rosids</taxon>
        <taxon>fabids</taxon>
        <taxon>Fabales</taxon>
        <taxon>Fabaceae</taxon>
        <taxon>Papilionoideae</taxon>
        <taxon>50 kb inversion clade</taxon>
        <taxon>NPAAA clade</taxon>
        <taxon>indigoferoid/millettioid clade</taxon>
        <taxon>Phaseoleae</taxon>
        <taxon>Vigna</taxon>
    </lineage>
</organism>
<name>A0AAQ3MDV0_VIGMU</name>
<reference evidence="1 2" key="1">
    <citation type="journal article" date="2023" name="Life. Sci Alliance">
        <title>Evolutionary insights into 3D genome organization and epigenetic landscape of Vigna mungo.</title>
        <authorList>
            <person name="Junaid A."/>
            <person name="Singh B."/>
            <person name="Bhatia S."/>
        </authorList>
    </citation>
    <scope>NUCLEOTIDE SEQUENCE [LARGE SCALE GENOMIC DNA]</scope>
    <source>
        <strain evidence="1">Urdbean</strain>
    </source>
</reference>
<dbReference type="Gene3D" id="3.30.420.10">
    <property type="entry name" value="Ribonuclease H-like superfamily/Ribonuclease H"/>
    <property type="match status" value="1"/>
</dbReference>
<dbReference type="GO" id="GO:0003676">
    <property type="term" value="F:nucleic acid binding"/>
    <property type="evidence" value="ECO:0007669"/>
    <property type="project" value="InterPro"/>
</dbReference>
<dbReference type="InterPro" id="IPR036397">
    <property type="entry name" value="RNaseH_sf"/>
</dbReference>
<dbReference type="Proteomes" id="UP001374535">
    <property type="component" value="Chromosome 11"/>
</dbReference>
<accession>A0AAQ3MDV0</accession>
<evidence type="ECO:0000313" key="2">
    <source>
        <dbReference type="Proteomes" id="UP001374535"/>
    </source>
</evidence>
<evidence type="ECO:0008006" key="3">
    <source>
        <dbReference type="Google" id="ProtNLM"/>
    </source>
</evidence>
<dbReference type="EMBL" id="CP144690">
    <property type="protein sequence ID" value="WVY89316.1"/>
    <property type="molecule type" value="Genomic_DNA"/>
</dbReference>
<protein>
    <recommendedName>
        <fullName evidence="3">Integrase catalytic domain-containing protein</fullName>
    </recommendedName>
</protein>
<gene>
    <name evidence="1" type="ORF">V8G54_034830</name>
</gene>